<dbReference type="Proteomes" id="UP001174934">
    <property type="component" value="Unassembled WGS sequence"/>
</dbReference>
<gene>
    <name evidence="2" type="ORF">B0T17DRAFT_8319</name>
</gene>
<dbReference type="AlphaFoldDB" id="A0AA39XJ22"/>
<comment type="caution">
    <text evidence="2">The sequence shown here is derived from an EMBL/GenBank/DDBJ whole genome shotgun (WGS) entry which is preliminary data.</text>
</comment>
<evidence type="ECO:0000313" key="2">
    <source>
        <dbReference type="EMBL" id="KAK0634511.1"/>
    </source>
</evidence>
<accession>A0AA39XJ22</accession>
<keyword evidence="3" id="KW-1185">Reference proteome</keyword>
<dbReference type="PANTHER" id="PTHR47795:SF1">
    <property type="entry name" value="DNA-DEPENDENT METALLOPROTEASE WSS1 HOMOLOG 2"/>
    <property type="match status" value="1"/>
</dbReference>
<feature type="domain" description="WLM" evidence="1">
    <location>
        <begin position="183"/>
        <end position="307"/>
    </location>
</feature>
<reference evidence="2" key="1">
    <citation type="submission" date="2023-06" db="EMBL/GenBank/DDBJ databases">
        <title>Genome-scale phylogeny and comparative genomics of the fungal order Sordariales.</title>
        <authorList>
            <consortium name="Lawrence Berkeley National Laboratory"/>
            <person name="Hensen N."/>
            <person name="Bonometti L."/>
            <person name="Westerberg I."/>
            <person name="Brannstrom I.O."/>
            <person name="Guillou S."/>
            <person name="Cros-Aarteil S."/>
            <person name="Calhoun S."/>
            <person name="Haridas S."/>
            <person name="Kuo A."/>
            <person name="Mondo S."/>
            <person name="Pangilinan J."/>
            <person name="Riley R."/>
            <person name="LaButti K."/>
            <person name="Andreopoulos B."/>
            <person name="Lipzen A."/>
            <person name="Chen C."/>
            <person name="Yanf M."/>
            <person name="Daum C."/>
            <person name="Ng V."/>
            <person name="Clum A."/>
            <person name="Steindorff A."/>
            <person name="Ohm R."/>
            <person name="Martin F."/>
            <person name="Silar P."/>
            <person name="Natvig D."/>
            <person name="Lalanne C."/>
            <person name="Gautier V."/>
            <person name="Ament-velasquez S.L."/>
            <person name="Kruys A."/>
            <person name="Hutchinson M.I."/>
            <person name="Powell A.J."/>
            <person name="Barry K."/>
            <person name="Miller A.N."/>
            <person name="Grigoriev I.V."/>
            <person name="Debuchy R."/>
            <person name="Gladieux P."/>
            <person name="Thoren M.H."/>
            <person name="Johannesson H."/>
        </authorList>
    </citation>
    <scope>NUCLEOTIDE SEQUENCE</scope>
    <source>
        <strain evidence="2">SMH3391-2</strain>
    </source>
</reference>
<dbReference type="PANTHER" id="PTHR47795">
    <property type="entry name" value="UBIQUITIN AND WLM DOMAIN-CONTAINING METALLOPROTEASE SPCC1442.07C"/>
    <property type="match status" value="1"/>
</dbReference>
<dbReference type="PROSITE" id="PS51397">
    <property type="entry name" value="WLM"/>
    <property type="match status" value="1"/>
</dbReference>
<name>A0AA39XJ22_9PEZI</name>
<proteinExistence type="predicted"/>
<evidence type="ECO:0000313" key="3">
    <source>
        <dbReference type="Proteomes" id="UP001174934"/>
    </source>
</evidence>
<sequence>MDPSPATDDIEASRAELFKNDEAADEAAVYADTTAPEDPEYLEHPAGDLRITFSPEKFSETVHFDHGVDFSHIVTTIAEAYPAYDWTKCKALISGIKNQQPKPKTLLKCPDDDHVLMAPYASATLKLITPSISALASLQSGQAAAAAMSARNKRQRRQARISALPIRGGRPNNIAGFGSGSSSAQADAAYTFHTLRPLPHLPHPERSTAYLERLKADPGIRAAMRKHRFSVGLLTEMDPMEYTASTHEGTTRVLGLNRNQGEVIELRLRTDAFDGYRDYKTIRKTLCHELAHNVHGPHDRNFWDLRS</sequence>
<dbReference type="InterPro" id="IPR013536">
    <property type="entry name" value="WLM_dom"/>
</dbReference>
<evidence type="ECO:0000259" key="1">
    <source>
        <dbReference type="PROSITE" id="PS51397"/>
    </source>
</evidence>
<organism evidence="2 3">
    <name type="scientific">Bombardia bombarda</name>
    <dbReference type="NCBI Taxonomy" id="252184"/>
    <lineage>
        <taxon>Eukaryota</taxon>
        <taxon>Fungi</taxon>
        <taxon>Dikarya</taxon>
        <taxon>Ascomycota</taxon>
        <taxon>Pezizomycotina</taxon>
        <taxon>Sordariomycetes</taxon>
        <taxon>Sordariomycetidae</taxon>
        <taxon>Sordariales</taxon>
        <taxon>Lasiosphaeriaceae</taxon>
        <taxon>Bombardia</taxon>
    </lineage>
</organism>
<dbReference type="EMBL" id="JAULSR010000001">
    <property type="protein sequence ID" value="KAK0634511.1"/>
    <property type="molecule type" value="Genomic_DNA"/>
</dbReference>
<dbReference type="Pfam" id="PF08325">
    <property type="entry name" value="WLM"/>
    <property type="match status" value="1"/>
</dbReference>
<dbReference type="GO" id="GO:0070628">
    <property type="term" value="F:proteasome binding"/>
    <property type="evidence" value="ECO:0007669"/>
    <property type="project" value="TreeGrafter"/>
</dbReference>
<protein>
    <submittedName>
        <fullName evidence="2">WLM domain-containing protein</fullName>
    </submittedName>
</protein>